<evidence type="ECO:0000256" key="1">
    <source>
        <dbReference type="ARBA" id="ARBA00006082"/>
    </source>
</evidence>
<dbReference type="SUPFAM" id="SSF55874">
    <property type="entry name" value="ATPase domain of HSP90 chaperone/DNA topoisomerase II/histidine kinase"/>
    <property type="match status" value="1"/>
</dbReference>
<dbReference type="Gene3D" id="3.30.1540.20">
    <property type="entry name" value="MutL, C-terminal domain, dimerisation subdomain"/>
    <property type="match status" value="1"/>
</dbReference>
<dbReference type="Pfam" id="PF13589">
    <property type="entry name" value="HATPase_c_3"/>
    <property type="match status" value="1"/>
</dbReference>
<dbReference type="GO" id="GO:0000710">
    <property type="term" value="P:meiotic mismatch repair"/>
    <property type="evidence" value="ECO:0007669"/>
    <property type="project" value="UniProtKB-ARBA"/>
</dbReference>
<dbReference type="InterPro" id="IPR014721">
    <property type="entry name" value="Ribsml_uS5_D2-typ_fold_subgr"/>
</dbReference>
<dbReference type="GO" id="GO:0016887">
    <property type="term" value="F:ATP hydrolysis activity"/>
    <property type="evidence" value="ECO:0007669"/>
    <property type="project" value="InterPro"/>
</dbReference>
<dbReference type="CDD" id="cd03484">
    <property type="entry name" value="MutL_Trans_hPMS_2_like"/>
    <property type="match status" value="1"/>
</dbReference>
<dbReference type="CDD" id="cd16926">
    <property type="entry name" value="HATPase_MutL-MLH-PMS-like"/>
    <property type="match status" value="1"/>
</dbReference>
<dbReference type="GO" id="GO:0005524">
    <property type="term" value="F:ATP binding"/>
    <property type="evidence" value="ECO:0007669"/>
    <property type="project" value="InterPro"/>
</dbReference>
<dbReference type="GO" id="GO:0032389">
    <property type="term" value="C:MutLalpha complex"/>
    <property type="evidence" value="ECO:0007669"/>
    <property type="project" value="TreeGrafter"/>
</dbReference>
<dbReference type="Gene3D" id="3.30.565.10">
    <property type="entry name" value="Histidine kinase-like ATPase, C-terminal domain"/>
    <property type="match status" value="1"/>
</dbReference>
<feature type="region of interest" description="Disordered" evidence="4">
    <location>
        <begin position="551"/>
        <end position="572"/>
    </location>
</feature>
<proteinExistence type="inferred from homology"/>
<dbReference type="Pfam" id="PF08676">
    <property type="entry name" value="MutL_C"/>
    <property type="match status" value="1"/>
</dbReference>
<dbReference type="GO" id="GO:0030983">
    <property type="term" value="F:mismatched DNA binding"/>
    <property type="evidence" value="ECO:0007669"/>
    <property type="project" value="InterPro"/>
</dbReference>
<dbReference type="SUPFAM" id="SSF54211">
    <property type="entry name" value="Ribosomal protein S5 domain 2-like"/>
    <property type="match status" value="1"/>
</dbReference>
<feature type="region of interest" description="Disordered" evidence="4">
    <location>
        <begin position="411"/>
        <end position="442"/>
    </location>
</feature>
<accession>A0A9W6SY43</accession>
<dbReference type="InterPro" id="IPR013507">
    <property type="entry name" value="DNA_mismatch_S5_2-like"/>
</dbReference>
<dbReference type="EMBL" id="BSXN01000381">
    <property type="protein sequence ID" value="GME68324.1"/>
    <property type="molecule type" value="Genomic_DNA"/>
</dbReference>
<feature type="domain" description="DNA mismatch repair protein S5" evidence="6">
    <location>
        <begin position="217"/>
        <end position="348"/>
    </location>
</feature>
<feature type="domain" description="MutL C-terminal dimerisation" evidence="5">
    <location>
        <begin position="759"/>
        <end position="911"/>
    </location>
</feature>
<dbReference type="SUPFAM" id="SSF118116">
    <property type="entry name" value="DNA mismatch repair protein MutL"/>
    <property type="match status" value="1"/>
</dbReference>
<dbReference type="PANTHER" id="PTHR10073:SF52">
    <property type="entry name" value="MISMATCH REPAIR ENDONUCLEASE PMS2"/>
    <property type="match status" value="1"/>
</dbReference>
<feature type="compositionally biased region" description="Polar residues" evidence="4">
    <location>
        <begin position="555"/>
        <end position="564"/>
    </location>
</feature>
<dbReference type="Gene3D" id="3.30.230.10">
    <property type="match status" value="1"/>
</dbReference>
<dbReference type="Gene3D" id="3.30.1370.100">
    <property type="entry name" value="MutL, C-terminal domain, regulatory subdomain"/>
    <property type="match status" value="1"/>
</dbReference>
<evidence type="ECO:0000313" key="8">
    <source>
        <dbReference type="Proteomes" id="UP001165120"/>
    </source>
</evidence>
<dbReference type="SMART" id="SM01340">
    <property type="entry name" value="DNA_mis_repair"/>
    <property type="match status" value="1"/>
</dbReference>
<feature type="compositionally biased region" description="Basic and acidic residues" evidence="4">
    <location>
        <begin position="411"/>
        <end position="423"/>
    </location>
</feature>
<dbReference type="Pfam" id="PF01119">
    <property type="entry name" value="DNA_mis_repair"/>
    <property type="match status" value="1"/>
</dbReference>
<dbReference type="FunFam" id="3.30.1370.100:FF:000001">
    <property type="entry name" value="Mismatch repair endonuclease pms1, putative"/>
    <property type="match status" value="1"/>
</dbReference>
<gene>
    <name evidence="7" type="ORF">Cboi02_000157100</name>
</gene>
<dbReference type="AlphaFoldDB" id="A0A9W6SY43"/>
<keyword evidence="2" id="KW-0227">DNA damage</keyword>
<evidence type="ECO:0000256" key="3">
    <source>
        <dbReference type="ARBA" id="ARBA00070941"/>
    </source>
</evidence>
<dbReference type="SMART" id="SM00853">
    <property type="entry name" value="MutL_C"/>
    <property type="match status" value="1"/>
</dbReference>
<dbReference type="PANTHER" id="PTHR10073">
    <property type="entry name" value="DNA MISMATCH REPAIR PROTEIN MLH, PMS, MUTL"/>
    <property type="match status" value="1"/>
</dbReference>
<protein>
    <recommendedName>
        <fullName evidence="3">DNA mismatch repair protein PMS1</fullName>
    </recommendedName>
</protein>
<feature type="compositionally biased region" description="Acidic residues" evidence="4">
    <location>
        <begin position="424"/>
        <end position="434"/>
    </location>
</feature>
<keyword evidence="8" id="KW-1185">Reference proteome</keyword>
<dbReference type="GO" id="GO:0140664">
    <property type="term" value="F:ATP-dependent DNA damage sensor activity"/>
    <property type="evidence" value="ECO:0007669"/>
    <property type="project" value="InterPro"/>
</dbReference>
<dbReference type="NCBIfam" id="TIGR00585">
    <property type="entry name" value="mutl"/>
    <property type="match status" value="1"/>
</dbReference>
<evidence type="ECO:0000259" key="5">
    <source>
        <dbReference type="SMART" id="SM00853"/>
    </source>
</evidence>
<dbReference type="InterPro" id="IPR038973">
    <property type="entry name" value="MutL/Mlh/Pms-like"/>
</dbReference>
<feature type="region of interest" description="Disordered" evidence="4">
    <location>
        <begin position="379"/>
        <end position="398"/>
    </location>
</feature>
<feature type="compositionally biased region" description="Acidic residues" evidence="4">
    <location>
        <begin position="385"/>
        <end position="395"/>
    </location>
</feature>
<dbReference type="FunFam" id="3.30.565.10:FF:000014">
    <property type="entry name" value="Mismatch repair endonuclease pms1, putative"/>
    <property type="match status" value="1"/>
</dbReference>
<evidence type="ECO:0000259" key="6">
    <source>
        <dbReference type="SMART" id="SM01340"/>
    </source>
</evidence>
<name>A0A9W6SY43_CANBO</name>
<comment type="caution">
    <text evidence="7">The sequence shown here is derived from an EMBL/GenBank/DDBJ whole genome shotgun (WGS) entry which is preliminary data.</text>
</comment>
<reference evidence="7" key="1">
    <citation type="submission" date="2023-04" db="EMBL/GenBank/DDBJ databases">
        <title>Candida boidinii NBRC 10035.</title>
        <authorList>
            <person name="Ichikawa N."/>
            <person name="Sato H."/>
            <person name="Tonouchi N."/>
        </authorList>
    </citation>
    <scope>NUCLEOTIDE SEQUENCE</scope>
    <source>
        <strain evidence="7">NBRC 10035</strain>
    </source>
</reference>
<evidence type="ECO:0000256" key="4">
    <source>
        <dbReference type="SAM" id="MobiDB-lite"/>
    </source>
</evidence>
<dbReference type="InterPro" id="IPR014790">
    <property type="entry name" value="MutL_C"/>
</dbReference>
<dbReference type="Proteomes" id="UP001165120">
    <property type="component" value="Unassembled WGS sequence"/>
</dbReference>
<evidence type="ECO:0000313" key="7">
    <source>
        <dbReference type="EMBL" id="GME68324.1"/>
    </source>
</evidence>
<dbReference type="InterPro" id="IPR036890">
    <property type="entry name" value="HATPase_C_sf"/>
</dbReference>
<dbReference type="InterPro" id="IPR020568">
    <property type="entry name" value="Ribosomal_Su5_D2-typ_SF"/>
</dbReference>
<dbReference type="InterPro" id="IPR037198">
    <property type="entry name" value="MutL_C_sf"/>
</dbReference>
<dbReference type="InterPro" id="IPR042121">
    <property type="entry name" value="MutL_C_regsub"/>
</dbReference>
<dbReference type="InterPro" id="IPR002099">
    <property type="entry name" value="MutL/Mlh/PMS"/>
</dbReference>
<dbReference type="InterPro" id="IPR042120">
    <property type="entry name" value="MutL_C_dimsub"/>
</dbReference>
<evidence type="ECO:0000256" key="2">
    <source>
        <dbReference type="ARBA" id="ARBA00022763"/>
    </source>
</evidence>
<sequence length="957" mass="108575">MSQISRISLGDVHRITSGQVIVDLTSSVKELVENSIDANASKIYILFKNYGLDFIEVSDNGTGIPETEYENICLKHYTSKLSSFEGMTEVETLGFRGEAMSSLCAIADCTITTSTKSLQPKAHKLVYDNMGKLESKSTTSGGIGSTIRVSNLFHNLPVRRKDFNKNNRREFQKTLNFLQSYLIICPNVRFLVENIDLRNKKNVLLTSNGSNNMLTAIKSVYGPNSTNGLEEVNMDLHISTRFRLKNIEMEVKVCGYISNCSFGQGRSASDRQLFFINKRPVTLQKFAKAINEEYKTFNHVQYPTIILNIEIDNNFIDINVTPDKRTVLLQNESLIIEDLREELNKLFSSQDTFIPKNGQLKDNNREIKSYQQKSLIEFSSKGEDYDADEDSESNDDDLKRLKMNQMNREKIGSTEREKTKVVVEEGEEGEEGEEREEKRNRNQLLLDNFSLVENPEENHKLDDSSNKMPRTTNKIISSTKSANGIELESELDIENKDTNMLQAGEESVNESPNNLHDSLFVHPNSDIYSQSSIVSDADVMSDIAKHEIDCESHNPTKGPGSTDQAVHHNDSSLSHLKFKPSEAYTLKEGDIENEELVISHGDQILTSKVSDSNRNGVIFTEPEKMEPSSCCGLQDELRHPCNIELGEVRIDNTDESERALDPENESEALLDNQPRLAKRNYMTIDSDKSMHNLETTLHFDYNKVNKYSGIKKKRVLKSSNYNKMGKFLSKEKVDDVTDSGAETKLTLTVAKDDFLKMRIIGQFNLGFILVSKKKQESEDVDLFIIDQHASDEKFNFEKYSRETVFNSQPLVIPTVLDLNVVEELIVINNPDLFEKNGFKIQVDESLQPGSRVKLLSLPYSKDVIFGLDDFNELIHLVKESDGRNINIRPTKTRAMLAMRACRSSIMIGKPLNFKTMLRIVKNLAGLDKPWNCPHGRPTMRHLIELSDWSSYGKDLCP</sequence>
<organism evidence="7 8">
    <name type="scientific">Candida boidinii</name>
    <name type="common">Yeast</name>
    <dbReference type="NCBI Taxonomy" id="5477"/>
    <lineage>
        <taxon>Eukaryota</taxon>
        <taxon>Fungi</taxon>
        <taxon>Dikarya</taxon>
        <taxon>Ascomycota</taxon>
        <taxon>Saccharomycotina</taxon>
        <taxon>Pichiomycetes</taxon>
        <taxon>Pichiales</taxon>
        <taxon>Pichiaceae</taxon>
        <taxon>Ogataea</taxon>
        <taxon>Ogataea/Candida clade</taxon>
    </lineage>
</organism>
<comment type="similarity">
    <text evidence="1">Belongs to the DNA mismatch repair MutL/HexB family.</text>
</comment>